<dbReference type="Gene3D" id="1.20.1250.20">
    <property type="entry name" value="MFS general substrate transporter like domains"/>
    <property type="match status" value="1"/>
</dbReference>
<dbReference type="PROSITE" id="PS50850">
    <property type="entry name" value="MFS"/>
    <property type="match status" value="1"/>
</dbReference>
<feature type="transmembrane region" description="Helical" evidence="6">
    <location>
        <begin position="645"/>
        <end position="664"/>
    </location>
</feature>
<feature type="domain" description="Major facilitator superfamily (MFS) profile" evidence="7">
    <location>
        <begin position="235"/>
        <end position="668"/>
    </location>
</feature>
<evidence type="ECO:0000256" key="5">
    <source>
        <dbReference type="SAM" id="MobiDB-lite"/>
    </source>
</evidence>
<evidence type="ECO:0000313" key="10">
    <source>
        <dbReference type="EMBL" id="CAF3528218.1"/>
    </source>
</evidence>
<evidence type="ECO:0000313" key="11">
    <source>
        <dbReference type="Proteomes" id="UP000663829"/>
    </source>
</evidence>
<dbReference type="PROSITE" id="PS50866">
    <property type="entry name" value="GOLD"/>
    <property type="match status" value="1"/>
</dbReference>
<dbReference type="InterPro" id="IPR051068">
    <property type="entry name" value="MFS_Domain-Containing_Protein"/>
</dbReference>
<keyword evidence="11" id="KW-1185">Reference proteome</keyword>
<feature type="transmembrane region" description="Helical" evidence="6">
    <location>
        <begin position="578"/>
        <end position="601"/>
    </location>
</feature>
<feature type="transmembrane region" description="Helical" evidence="6">
    <location>
        <begin position="269"/>
        <end position="289"/>
    </location>
</feature>
<evidence type="ECO:0000259" key="7">
    <source>
        <dbReference type="PROSITE" id="PS50850"/>
    </source>
</evidence>
<sequence>MQKNVITGGNYDVDLVLRSPSGKVLYQDQKKQYDNVEKTAEEDGAYEFCFSNEFSTFTHKVIYIDWRVDGDPEHEIAAASPHVAEGALTMIETKVQGIHESLKSVIDYQTHHRLREATGRVRAEDLKERVQMWSMGQFILIRFNTLMDGSLIDSHHRISLSTLTNISPDVNNDHESCLSNTNIRTDSVSTNQNGVNYTDNDNYITRNNNSESNSEMSKSSQFFTWRRGHRREMLSYATICFFAFMTGVEYAVILPTAFEYVKKLTNGDIYVGLVLSSYSISGSIAGIILGKISDITKKVKLLILITNVFEIVGNILYFLTSKISIVLLGRFIAGVGMGAVPPILADIAHRTKEVDRTKAISIILGCRQLGLLVGPCFALIIRSMSFNIGSVNVNQYNGPGFLMAVVWFFLQIICWFCFYDRQPETTSGPSSNGLRSNDLPKHKYYRSGEKDQQQIQTEEQQHQSLSWKVYYQQYFRAEMLVLFLATFITYFNQTALETIVAAFTKKHFQWNQVHISILFALAGLEIICVYLCLVKLCIKRFEDRMLLIFGFISLTCACTLGVFFTWTMTDRASANKSLLPMFVIFVFLDLLGLPFIAATSVSLFTKLTIKELQGFSQGVQRLVMGIGTIVGPLFASALLNRLHIMMTTMLSMTFLTLMLIFLILRRLIPLKNNDKDRVTTTNNNSLEENGEEIAFPLSNNNNHCYVPLCRDDDGTDEESCQLLKNSSPSLSKYISDSIEREKRSNEINEECRTRSPTIPHSNGGSLKFDTSSTNYSCQLSDEFMNDNGGDSLGRSQSLKEPKPA</sequence>
<dbReference type="Pfam" id="PF07690">
    <property type="entry name" value="MFS_1"/>
    <property type="match status" value="1"/>
</dbReference>
<feature type="compositionally biased region" description="Polar residues" evidence="5">
    <location>
        <begin position="754"/>
        <end position="779"/>
    </location>
</feature>
<proteinExistence type="predicted"/>
<dbReference type="SUPFAM" id="SSF103473">
    <property type="entry name" value="MFS general substrate transporter"/>
    <property type="match status" value="1"/>
</dbReference>
<dbReference type="PANTHER" id="PTHR23510">
    <property type="entry name" value="INNER MEMBRANE TRANSPORT PROTEIN YAJR"/>
    <property type="match status" value="1"/>
</dbReference>
<protein>
    <submittedName>
        <fullName evidence="9">Uncharacterized protein</fullName>
    </submittedName>
</protein>
<feature type="region of interest" description="Disordered" evidence="5">
    <location>
        <begin position="736"/>
        <end position="804"/>
    </location>
</feature>
<keyword evidence="4 6" id="KW-0472">Membrane</keyword>
<evidence type="ECO:0000256" key="1">
    <source>
        <dbReference type="ARBA" id="ARBA00004141"/>
    </source>
</evidence>
<dbReference type="InterPro" id="IPR020846">
    <property type="entry name" value="MFS_dom"/>
</dbReference>
<feature type="transmembrane region" description="Helical" evidence="6">
    <location>
        <begin position="359"/>
        <end position="381"/>
    </location>
</feature>
<dbReference type="GO" id="GO:0022857">
    <property type="term" value="F:transmembrane transporter activity"/>
    <property type="evidence" value="ECO:0007669"/>
    <property type="project" value="InterPro"/>
</dbReference>
<feature type="transmembrane region" description="Helical" evidence="6">
    <location>
        <begin position="234"/>
        <end position="257"/>
    </location>
</feature>
<evidence type="ECO:0000256" key="2">
    <source>
        <dbReference type="ARBA" id="ARBA00022692"/>
    </source>
</evidence>
<feature type="transmembrane region" description="Helical" evidence="6">
    <location>
        <begin position="325"/>
        <end position="347"/>
    </location>
</feature>
<feature type="transmembrane region" description="Helical" evidence="6">
    <location>
        <begin position="401"/>
        <end position="419"/>
    </location>
</feature>
<feature type="transmembrane region" description="Helical" evidence="6">
    <location>
        <begin position="301"/>
        <end position="319"/>
    </location>
</feature>
<feature type="transmembrane region" description="Helical" evidence="6">
    <location>
        <begin position="622"/>
        <end position="639"/>
    </location>
</feature>
<feature type="domain" description="GOLD" evidence="8">
    <location>
        <begin position="1"/>
        <end position="68"/>
    </location>
</feature>
<evidence type="ECO:0000256" key="4">
    <source>
        <dbReference type="ARBA" id="ARBA00023136"/>
    </source>
</evidence>
<evidence type="ECO:0000256" key="3">
    <source>
        <dbReference type="ARBA" id="ARBA00022989"/>
    </source>
</evidence>
<feature type="transmembrane region" description="Helical" evidence="6">
    <location>
        <begin position="513"/>
        <end position="533"/>
    </location>
</feature>
<dbReference type="GO" id="GO:0016020">
    <property type="term" value="C:membrane"/>
    <property type="evidence" value="ECO:0007669"/>
    <property type="project" value="UniProtKB-SubCell"/>
</dbReference>
<comment type="subcellular location">
    <subcellularLocation>
        <location evidence="1">Membrane</location>
        <topology evidence="1">Multi-pass membrane protein</topology>
    </subcellularLocation>
</comment>
<dbReference type="Proteomes" id="UP000681722">
    <property type="component" value="Unassembled WGS sequence"/>
</dbReference>
<comment type="caution">
    <text evidence="9">The sequence shown here is derived from an EMBL/GenBank/DDBJ whole genome shotgun (WGS) entry which is preliminary data.</text>
</comment>
<organism evidence="9 11">
    <name type="scientific">Didymodactylos carnosus</name>
    <dbReference type="NCBI Taxonomy" id="1234261"/>
    <lineage>
        <taxon>Eukaryota</taxon>
        <taxon>Metazoa</taxon>
        <taxon>Spiralia</taxon>
        <taxon>Gnathifera</taxon>
        <taxon>Rotifera</taxon>
        <taxon>Eurotatoria</taxon>
        <taxon>Bdelloidea</taxon>
        <taxon>Philodinida</taxon>
        <taxon>Philodinidae</taxon>
        <taxon>Didymodactylos</taxon>
    </lineage>
</organism>
<dbReference type="InterPro" id="IPR011701">
    <property type="entry name" value="MFS"/>
</dbReference>
<dbReference type="SMART" id="SM01190">
    <property type="entry name" value="EMP24_GP25L"/>
    <property type="match status" value="1"/>
</dbReference>
<feature type="transmembrane region" description="Helical" evidence="6">
    <location>
        <begin position="545"/>
        <end position="566"/>
    </location>
</feature>
<dbReference type="PANTHER" id="PTHR23510:SF16">
    <property type="entry name" value="MAJOR FACILITATOR SUPERFAMILY (MFS) PROFILE DOMAIN-CONTAINING PROTEIN"/>
    <property type="match status" value="1"/>
</dbReference>
<dbReference type="Pfam" id="PF01105">
    <property type="entry name" value="EMP24_GP25L"/>
    <property type="match status" value="1"/>
</dbReference>
<evidence type="ECO:0000313" key="9">
    <source>
        <dbReference type="EMBL" id="CAF0748988.1"/>
    </source>
</evidence>
<evidence type="ECO:0000259" key="8">
    <source>
        <dbReference type="PROSITE" id="PS50866"/>
    </source>
</evidence>
<dbReference type="Proteomes" id="UP000663829">
    <property type="component" value="Unassembled WGS sequence"/>
</dbReference>
<reference evidence="9" key="1">
    <citation type="submission" date="2021-02" db="EMBL/GenBank/DDBJ databases">
        <authorList>
            <person name="Nowell W R."/>
        </authorList>
    </citation>
    <scope>NUCLEOTIDE SEQUENCE</scope>
</reference>
<dbReference type="AlphaFoldDB" id="A0A813PDM5"/>
<dbReference type="InterPro" id="IPR009038">
    <property type="entry name" value="GOLD_dom"/>
</dbReference>
<dbReference type="EMBL" id="CAJOBC010000059">
    <property type="protein sequence ID" value="CAF3528218.1"/>
    <property type="molecule type" value="Genomic_DNA"/>
</dbReference>
<dbReference type="EMBL" id="CAJNOQ010000059">
    <property type="protein sequence ID" value="CAF0748988.1"/>
    <property type="molecule type" value="Genomic_DNA"/>
</dbReference>
<accession>A0A813PDM5</accession>
<keyword evidence="2 6" id="KW-0812">Transmembrane</keyword>
<feature type="transmembrane region" description="Helical" evidence="6">
    <location>
        <begin position="474"/>
        <end position="493"/>
    </location>
</feature>
<dbReference type="InterPro" id="IPR036259">
    <property type="entry name" value="MFS_trans_sf"/>
</dbReference>
<dbReference type="OrthoDB" id="370281at2759"/>
<evidence type="ECO:0000256" key="6">
    <source>
        <dbReference type="SAM" id="Phobius"/>
    </source>
</evidence>
<name>A0A813PDM5_9BILA</name>
<dbReference type="InterPro" id="IPR036598">
    <property type="entry name" value="GOLD_dom_sf"/>
</dbReference>
<keyword evidence="3 6" id="KW-1133">Transmembrane helix</keyword>
<feature type="compositionally biased region" description="Basic and acidic residues" evidence="5">
    <location>
        <begin position="737"/>
        <end position="753"/>
    </location>
</feature>
<gene>
    <name evidence="9" type="ORF">GPM918_LOCUS713</name>
    <name evidence="10" type="ORF">SRO942_LOCUS714</name>
</gene>
<dbReference type="SUPFAM" id="SSF101576">
    <property type="entry name" value="Supernatant protein factor (SPF), C-terminal domain"/>
    <property type="match status" value="1"/>
</dbReference>